<sequence>MRSIRALYRSDASYALDRDGARALRSLLGVKSPSGARGIHGNGVIAPLRPAPAPPTLAPRNPLARSPGL</sequence>
<reference evidence="2 3" key="1">
    <citation type="journal article" date="2019" name="Commun. Biol.">
        <title>The bagworm genome reveals a unique fibroin gene that provides high tensile strength.</title>
        <authorList>
            <person name="Kono N."/>
            <person name="Nakamura H."/>
            <person name="Ohtoshi R."/>
            <person name="Tomita M."/>
            <person name="Numata K."/>
            <person name="Arakawa K."/>
        </authorList>
    </citation>
    <scope>NUCLEOTIDE SEQUENCE [LARGE SCALE GENOMIC DNA]</scope>
</reference>
<dbReference type="EMBL" id="BGZK01001333">
    <property type="protein sequence ID" value="GBP77495.1"/>
    <property type="molecule type" value="Genomic_DNA"/>
</dbReference>
<keyword evidence="3" id="KW-1185">Reference proteome</keyword>
<name>A0A4C1YT47_EUMVA</name>
<evidence type="ECO:0000313" key="3">
    <source>
        <dbReference type="Proteomes" id="UP000299102"/>
    </source>
</evidence>
<gene>
    <name evidence="2" type="ORF">EVAR_62571_1</name>
</gene>
<proteinExistence type="predicted"/>
<dbReference type="AlphaFoldDB" id="A0A4C1YT47"/>
<evidence type="ECO:0000256" key="1">
    <source>
        <dbReference type="SAM" id="MobiDB-lite"/>
    </source>
</evidence>
<accession>A0A4C1YT47</accession>
<feature type="compositionally biased region" description="Low complexity" evidence="1">
    <location>
        <begin position="58"/>
        <end position="69"/>
    </location>
</feature>
<evidence type="ECO:0000313" key="2">
    <source>
        <dbReference type="EMBL" id="GBP77495.1"/>
    </source>
</evidence>
<protein>
    <submittedName>
        <fullName evidence="2">Uncharacterized protein</fullName>
    </submittedName>
</protein>
<feature type="region of interest" description="Disordered" evidence="1">
    <location>
        <begin position="50"/>
        <end position="69"/>
    </location>
</feature>
<organism evidence="2 3">
    <name type="scientific">Eumeta variegata</name>
    <name type="common">Bagworm moth</name>
    <name type="synonym">Eumeta japonica</name>
    <dbReference type="NCBI Taxonomy" id="151549"/>
    <lineage>
        <taxon>Eukaryota</taxon>
        <taxon>Metazoa</taxon>
        <taxon>Ecdysozoa</taxon>
        <taxon>Arthropoda</taxon>
        <taxon>Hexapoda</taxon>
        <taxon>Insecta</taxon>
        <taxon>Pterygota</taxon>
        <taxon>Neoptera</taxon>
        <taxon>Endopterygota</taxon>
        <taxon>Lepidoptera</taxon>
        <taxon>Glossata</taxon>
        <taxon>Ditrysia</taxon>
        <taxon>Tineoidea</taxon>
        <taxon>Psychidae</taxon>
        <taxon>Oiketicinae</taxon>
        <taxon>Eumeta</taxon>
    </lineage>
</organism>
<dbReference type="Proteomes" id="UP000299102">
    <property type="component" value="Unassembled WGS sequence"/>
</dbReference>
<comment type="caution">
    <text evidence="2">The sequence shown here is derived from an EMBL/GenBank/DDBJ whole genome shotgun (WGS) entry which is preliminary data.</text>
</comment>